<proteinExistence type="predicted"/>
<organism evidence="1 2">
    <name type="scientific">Trichinella nativa</name>
    <dbReference type="NCBI Taxonomy" id="6335"/>
    <lineage>
        <taxon>Eukaryota</taxon>
        <taxon>Metazoa</taxon>
        <taxon>Ecdysozoa</taxon>
        <taxon>Nematoda</taxon>
        <taxon>Enoplea</taxon>
        <taxon>Dorylaimia</taxon>
        <taxon>Trichinellida</taxon>
        <taxon>Trichinellidae</taxon>
        <taxon>Trichinella</taxon>
    </lineage>
</organism>
<accession>A0A0V1LN09</accession>
<comment type="caution">
    <text evidence="1">The sequence shown here is derived from an EMBL/GenBank/DDBJ whole genome shotgun (WGS) entry which is preliminary data.</text>
</comment>
<evidence type="ECO:0000313" key="1">
    <source>
        <dbReference type="EMBL" id="KRZ60888.1"/>
    </source>
</evidence>
<dbReference type="Proteomes" id="UP000054721">
    <property type="component" value="Unassembled WGS sequence"/>
</dbReference>
<name>A0A0V1LN09_9BILA</name>
<protein>
    <submittedName>
        <fullName evidence="1">Uncharacterized protein</fullName>
    </submittedName>
</protein>
<dbReference type="EMBL" id="JYDW01000024">
    <property type="protein sequence ID" value="KRZ60888.1"/>
    <property type="molecule type" value="Genomic_DNA"/>
</dbReference>
<dbReference type="AlphaFoldDB" id="A0A0V1LN09"/>
<keyword evidence="2" id="KW-1185">Reference proteome</keyword>
<sequence>MVLAREFEILNFTQKKASLLAKIRIKYIFAHICFRQHSCVVLMLSTELHFSTEGVLLDGPYLKKIKI</sequence>
<reference evidence="1 2" key="1">
    <citation type="submission" date="2015-05" db="EMBL/GenBank/DDBJ databases">
        <title>Evolution of Trichinella species and genotypes.</title>
        <authorList>
            <person name="Korhonen P.K."/>
            <person name="Edoardo P."/>
            <person name="Giuseppe L.R."/>
            <person name="Gasser R.B."/>
        </authorList>
    </citation>
    <scope>NUCLEOTIDE SEQUENCE [LARGE SCALE GENOMIC DNA]</scope>
    <source>
        <strain evidence="1">ISS10</strain>
    </source>
</reference>
<gene>
    <name evidence="1" type="ORF">T02_1858</name>
</gene>
<evidence type="ECO:0000313" key="2">
    <source>
        <dbReference type="Proteomes" id="UP000054721"/>
    </source>
</evidence>